<dbReference type="PANTHER" id="PTHR10412:SF11">
    <property type="entry name" value="MANNOSYL-OLIGOSACCHARIDE GLUCOSIDASE"/>
    <property type="match status" value="1"/>
</dbReference>
<dbReference type="EMBL" id="KE561225">
    <property type="protein sequence ID" value="EPZ31438.1"/>
    <property type="molecule type" value="Genomic_DNA"/>
</dbReference>
<dbReference type="PANTHER" id="PTHR10412">
    <property type="entry name" value="MANNOSYL-OLIGOSACCHARIDE GLUCOSIDASE"/>
    <property type="match status" value="1"/>
</dbReference>
<comment type="similarity">
    <text evidence="2">Belongs to the glycosyl hydrolase 63 family.</text>
</comment>
<evidence type="ECO:0000256" key="9">
    <source>
        <dbReference type="ARBA" id="ARBA00023180"/>
    </source>
</evidence>
<comment type="subcellular location">
    <subcellularLocation>
        <location evidence="1">Endoplasmic reticulum membrane</location>
        <topology evidence="1">Single-pass type II membrane protein</topology>
    </subcellularLocation>
</comment>
<keyword evidence="9" id="KW-0325">Glycoprotein</keyword>
<gene>
    <name evidence="13" type="ORF">O9G_005709</name>
</gene>
<dbReference type="InterPro" id="IPR004888">
    <property type="entry name" value="Glycoside_hydrolase_63"/>
</dbReference>
<keyword evidence="8" id="KW-0472">Membrane</keyword>
<dbReference type="EC" id="3.2.1.106" evidence="11"/>
<evidence type="ECO:0000256" key="2">
    <source>
        <dbReference type="ARBA" id="ARBA00010833"/>
    </source>
</evidence>
<evidence type="ECO:0000313" key="14">
    <source>
        <dbReference type="Proteomes" id="UP000030755"/>
    </source>
</evidence>
<evidence type="ECO:0000256" key="10">
    <source>
        <dbReference type="ARBA" id="ARBA00023295"/>
    </source>
</evidence>
<dbReference type="OrthoDB" id="410058at2759"/>
<feature type="non-terminal residue" evidence="13">
    <location>
        <position position="1"/>
    </location>
</feature>
<protein>
    <recommendedName>
        <fullName evidence="11">mannosyl-oligosaccharide glucosidase</fullName>
        <ecNumber evidence="11">3.2.1.106</ecNumber>
    </recommendedName>
</protein>
<evidence type="ECO:0000259" key="12">
    <source>
        <dbReference type="Pfam" id="PF03200"/>
    </source>
</evidence>
<dbReference type="Pfam" id="PF03200">
    <property type="entry name" value="Glyco_hydro_63"/>
    <property type="match status" value="1"/>
</dbReference>
<dbReference type="GO" id="GO:0005789">
    <property type="term" value="C:endoplasmic reticulum membrane"/>
    <property type="evidence" value="ECO:0007669"/>
    <property type="project" value="UniProtKB-SubCell"/>
</dbReference>
<keyword evidence="5" id="KW-0256">Endoplasmic reticulum</keyword>
<dbReference type="AlphaFoldDB" id="A0A075AS93"/>
<dbReference type="InterPro" id="IPR031335">
    <property type="entry name" value="Glyco_hydro_63_C"/>
</dbReference>
<feature type="domain" description="Glycosyl hydrolase family 63 C-terminal" evidence="12">
    <location>
        <begin position="5"/>
        <end position="428"/>
    </location>
</feature>
<keyword evidence="14" id="KW-1185">Reference proteome</keyword>
<evidence type="ECO:0000256" key="7">
    <source>
        <dbReference type="ARBA" id="ARBA00022989"/>
    </source>
</evidence>
<sequence>RLTEKEYSLFTDVPNRAFFPRGFLWDSGFQNMIISKWDPHLSLEIIESWFASMDETGWIPREQILGDEARSKVPTDFQKQTPIFANPPALIFPLLSIWKEADKFDDIQNRIELLLPKLFKHFHWMTQTQKSSIKGIQNRIELLLPKLFKHFHWMTETQKSSIKEKDLTNLTNLKIDHEHLFTWRGRTKGHCLTSGLDDYPRGEVSDLELHVDLLSWMIFYARSIALLCKESVYQSEYQEFIELEKRYTEALNGKKLFVRNKVHWNGQGYYDIEWVNGTFKHVVHDGYISILPLLLGIVDCSDKERLQKLFETMQNPEKLNSPFGLRSLSLKDELYGTEENYWRGAIWINMNYLALKSLKNNYMHESCPLKDQAKDIYDDLRTKIINTMTRSYEKTGTIWENYSPENGNGQRSKHFTGWSSLIVLIISEIYD</sequence>
<dbReference type="InterPro" id="IPR008928">
    <property type="entry name" value="6-hairpin_glycosidase_sf"/>
</dbReference>
<evidence type="ECO:0000313" key="13">
    <source>
        <dbReference type="EMBL" id="EPZ31438.1"/>
    </source>
</evidence>
<evidence type="ECO:0000256" key="5">
    <source>
        <dbReference type="ARBA" id="ARBA00022824"/>
    </source>
</evidence>
<keyword evidence="4 13" id="KW-0378">Hydrolase</keyword>
<organism evidence="13 14">
    <name type="scientific">Rozella allomycis (strain CSF55)</name>
    <dbReference type="NCBI Taxonomy" id="988480"/>
    <lineage>
        <taxon>Eukaryota</taxon>
        <taxon>Fungi</taxon>
        <taxon>Fungi incertae sedis</taxon>
        <taxon>Cryptomycota</taxon>
        <taxon>Cryptomycota incertae sedis</taxon>
        <taxon>Rozella</taxon>
    </lineage>
</organism>
<dbReference type="InterPro" id="IPR012341">
    <property type="entry name" value="6hp_glycosidase-like_sf"/>
</dbReference>
<dbReference type="SUPFAM" id="SSF48208">
    <property type="entry name" value="Six-hairpin glycosidases"/>
    <property type="match status" value="1"/>
</dbReference>
<keyword evidence="7" id="KW-1133">Transmembrane helix</keyword>
<proteinExistence type="inferred from homology"/>
<name>A0A075AS93_ROZAC</name>
<dbReference type="Gene3D" id="1.50.10.10">
    <property type="match status" value="1"/>
</dbReference>
<evidence type="ECO:0000256" key="6">
    <source>
        <dbReference type="ARBA" id="ARBA00022968"/>
    </source>
</evidence>
<evidence type="ECO:0000256" key="4">
    <source>
        <dbReference type="ARBA" id="ARBA00022801"/>
    </source>
</evidence>
<evidence type="ECO:0000256" key="8">
    <source>
        <dbReference type="ARBA" id="ARBA00023136"/>
    </source>
</evidence>
<keyword evidence="10 13" id="KW-0326">Glycosidase</keyword>
<dbReference type="STRING" id="988480.A0A075AS93"/>
<accession>A0A075AS93</accession>
<evidence type="ECO:0000256" key="11">
    <source>
        <dbReference type="ARBA" id="ARBA00038888"/>
    </source>
</evidence>
<dbReference type="GO" id="GO:0004573">
    <property type="term" value="F:Glc3Man9GlcNAc2 oligosaccharide glucosidase activity"/>
    <property type="evidence" value="ECO:0007669"/>
    <property type="project" value="UniProtKB-EC"/>
</dbReference>
<keyword evidence="6" id="KW-0735">Signal-anchor</keyword>
<dbReference type="Proteomes" id="UP000030755">
    <property type="component" value="Unassembled WGS sequence"/>
</dbReference>
<evidence type="ECO:0000256" key="3">
    <source>
        <dbReference type="ARBA" id="ARBA00022692"/>
    </source>
</evidence>
<dbReference type="GO" id="GO:0009311">
    <property type="term" value="P:oligosaccharide metabolic process"/>
    <property type="evidence" value="ECO:0007669"/>
    <property type="project" value="InterPro"/>
</dbReference>
<dbReference type="HOGENOM" id="CLU_007380_0_0_1"/>
<dbReference type="GO" id="GO:0006487">
    <property type="term" value="P:protein N-linked glycosylation"/>
    <property type="evidence" value="ECO:0007669"/>
    <property type="project" value="TreeGrafter"/>
</dbReference>
<keyword evidence="3" id="KW-0812">Transmembrane</keyword>
<evidence type="ECO:0000256" key="1">
    <source>
        <dbReference type="ARBA" id="ARBA00004648"/>
    </source>
</evidence>
<reference evidence="13 14" key="1">
    <citation type="journal article" date="2013" name="Curr. Biol.">
        <title>Shared signatures of parasitism and phylogenomics unite Cryptomycota and microsporidia.</title>
        <authorList>
            <person name="James T.Y."/>
            <person name="Pelin A."/>
            <person name="Bonen L."/>
            <person name="Ahrendt S."/>
            <person name="Sain D."/>
            <person name="Corradi N."/>
            <person name="Stajich J.E."/>
        </authorList>
    </citation>
    <scope>NUCLEOTIDE SEQUENCE [LARGE SCALE GENOMIC DNA]</scope>
    <source>
        <strain evidence="13 14">CSF55</strain>
    </source>
</reference>